<dbReference type="Proteomes" id="UP000294862">
    <property type="component" value="Unassembled WGS sequence"/>
</dbReference>
<protein>
    <submittedName>
        <fullName evidence="2">Uncharacterized protein</fullName>
    </submittedName>
</protein>
<gene>
    <name evidence="2" type="ORF">EV148_101616</name>
</gene>
<keyword evidence="3" id="KW-1185">Reference proteome</keyword>
<dbReference type="AlphaFoldDB" id="A0A4R2IFQ1"/>
<name>A0A4R2IFQ1_9GAMM</name>
<evidence type="ECO:0000256" key="1">
    <source>
        <dbReference type="SAM" id="SignalP"/>
    </source>
</evidence>
<dbReference type="RefSeq" id="WP_131993263.1">
    <property type="nucleotide sequence ID" value="NZ_SLWQ01000001.1"/>
</dbReference>
<sequence length="543" mass="55895">MRISPIAAALAAALASAGGVAHAASLIELTTPNAQATKFSQNGEYLVASVFGAGGLRWTASTGAEDLVQDMVYANGVNNAGTISGARSDDGGSANGGHDLPAVSPIGAATSTPLPMPAGIDNVDVYDLADDGSAVGLAWTDDFSVAKAYYYSPVDGVVDLPVDNTTSASRGNVISADGHVVGGWSDDPVTGFRRGVVWIDRVATYVRDAQGNDLGETDGLSGNGQWAVGSGWRMNVATGEITEIPDMPFAFGVSDDGSMIVGASGFFDNPPRALLIWTEAGGSQVLTDYLADRGIQIPGDLTLPLAGGLTAISGDGSKVAGWTFGTNGMVSFVVDGANSPVDHLFADGFDPPPPPPVVTDGSFEDTEADFGPNPHWDAVDGNPNAGGGTNFVSGGMPTHDGIYTVWFGGWGGDNPETQTLAQTLTMPASGPQYLNYWRFAAGVPDLAGTLTVTVDGTPVETTDVSTLAGDMQYVPQSIDISGYADGAEHTIQFQYDYPGGGAFDGNIFIDDVSIDATNAPAHRAFGRQVDRAVAAKLRKAAKR</sequence>
<feature type="signal peptide" evidence="1">
    <location>
        <begin position="1"/>
        <end position="23"/>
    </location>
</feature>
<comment type="caution">
    <text evidence="2">The sequence shown here is derived from an EMBL/GenBank/DDBJ whole genome shotgun (WGS) entry which is preliminary data.</text>
</comment>
<dbReference type="EMBL" id="SLWQ01000001">
    <property type="protein sequence ID" value="TCO43197.1"/>
    <property type="molecule type" value="Genomic_DNA"/>
</dbReference>
<dbReference type="OrthoDB" id="5791889at2"/>
<evidence type="ECO:0000313" key="2">
    <source>
        <dbReference type="EMBL" id="TCO43197.1"/>
    </source>
</evidence>
<evidence type="ECO:0000313" key="3">
    <source>
        <dbReference type="Proteomes" id="UP000294862"/>
    </source>
</evidence>
<feature type="chain" id="PRO_5020667418" evidence="1">
    <location>
        <begin position="24"/>
        <end position="543"/>
    </location>
</feature>
<keyword evidence="1" id="KW-0732">Signal</keyword>
<organism evidence="2 3">
    <name type="scientific">Dokdonella fugitiva</name>
    <dbReference type="NCBI Taxonomy" id="328517"/>
    <lineage>
        <taxon>Bacteria</taxon>
        <taxon>Pseudomonadati</taxon>
        <taxon>Pseudomonadota</taxon>
        <taxon>Gammaproteobacteria</taxon>
        <taxon>Lysobacterales</taxon>
        <taxon>Rhodanobacteraceae</taxon>
        <taxon>Dokdonella</taxon>
    </lineage>
</organism>
<proteinExistence type="predicted"/>
<reference evidence="2 3" key="1">
    <citation type="journal article" date="2015" name="Stand. Genomic Sci.">
        <title>Genomic Encyclopedia of Bacterial and Archaeal Type Strains, Phase III: the genomes of soil and plant-associated and newly described type strains.</title>
        <authorList>
            <person name="Whitman W.B."/>
            <person name="Woyke T."/>
            <person name="Klenk H.P."/>
            <person name="Zhou Y."/>
            <person name="Lilburn T.G."/>
            <person name="Beck B.J."/>
            <person name="De Vos P."/>
            <person name="Vandamme P."/>
            <person name="Eisen J.A."/>
            <person name="Garrity G."/>
            <person name="Hugenholtz P."/>
            <person name="Kyrpides N.C."/>
        </authorList>
    </citation>
    <scope>NUCLEOTIDE SEQUENCE [LARGE SCALE GENOMIC DNA]</scope>
    <source>
        <strain evidence="2 3">A3</strain>
    </source>
</reference>
<accession>A0A4R2IFQ1</accession>